<dbReference type="EMBL" id="JAHYIQ010000008">
    <property type="protein sequence ID" value="KAK1130076.1"/>
    <property type="molecule type" value="Genomic_DNA"/>
</dbReference>
<gene>
    <name evidence="2" type="ORF">K0M31_019760</name>
</gene>
<organism evidence="2 3">
    <name type="scientific">Melipona bicolor</name>
    <dbReference type="NCBI Taxonomy" id="60889"/>
    <lineage>
        <taxon>Eukaryota</taxon>
        <taxon>Metazoa</taxon>
        <taxon>Ecdysozoa</taxon>
        <taxon>Arthropoda</taxon>
        <taxon>Hexapoda</taxon>
        <taxon>Insecta</taxon>
        <taxon>Pterygota</taxon>
        <taxon>Neoptera</taxon>
        <taxon>Endopterygota</taxon>
        <taxon>Hymenoptera</taxon>
        <taxon>Apocrita</taxon>
        <taxon>Aculeata</taxon>
        <taxon>Apoidea</taxon>
        <taxon>Anthophila</taxon>
        <taxon>Apidae</taxon>
        <taxon>Melipona</taxon>
    </lineage>
</organism>
<sequence length="82" mass="9411">MATFEPWQTPVTPGRNRNAPYQPSDDTTNYTRISATLGFDSIHQATTLHRVKRYTTPYGSQGDTRIKESRRRFDGFVSQWGS</sequence>
<protein>
    <submittedName>
        <fullName evidence="2">Uncharacterized protein</fullName>
    </submittedName>
</protein>
<dbReference type="Proteomes" id="UP001177670">
    <property type="component" value="Unassembled WGS sequence"/>
</dbReference>
<feature type="region of interest" description="Disordered" evidence="1">
    <location>
        <begin position="1"/>
        <end position="29"/>
    </location>
</feature>
<comment type="caution">
    <text evidence="2">The sequence shown here is derived from an EMBL/GenBank/DDBJ whole genome shotgun (WGS) entry which is preliminary data.</text>
</comment>
<proteinExistence type="predicted"/>
<evidence type="ECO:0000256" key="1">
    <source>
        <dbReference type="SAM" id="MobiDB-lite"/>
    </source>
</evidence>
<name>A0AA40G319_9HYME</name>
<evidence type="ECO:0000313" key="2">
    <source>
        <dbReference type="EMBL" id="KAK1130076.1"/>
    </source>
</evidence>
<dbReference type="AlphaFoldDB" id="A0AA40G319"/>
<evidence type="ECO:0000313" key="3">
    <source>
        <dbReference type="Proteomes" id="UP001177670"/>
    </source>
</evidence>
<keyword evidence="3" id="KW-1185">Reference proteome</keyword>
<accession>A0AA40G319</accession>
<reference evidence="2" key="1">
    <citation type="submission" date="2021-10" db="EMBL/GenBank/DDBJ databases">
        <title>Melipona bicolor Genome sequencing and assembly.</title>
        <authorList>
            <person name="Araujo N.S."/>
            <person name="Arias M.C."/>
        </authorList>
    </citation>
    <scope>NUCLEOTIDE SEQUENCE</scope>
    <source>
        <strain evidence="2">USP_2M_L1-L4_2017</strain>
        <tissue evidence="2">Whole body</tissue>
    </source>
</reference>
<feature type="compositionally biased region" description="Polar residues" evidence="1">
    <location>
        <begin position="19"/>
        <end position="29"/>
    </location>
</feature>